<sequence length="160" mass="17062">MKKFKTMMAMMLALVAMCVTFSACSSDDDDNKTTAAAAEVVGTYEGDMTLKVSSSESTSSNMTFKIEKVDDNHVNVILPAFGEAPMALPSITVKNLLVTGSNGSFSIPESTFDQTLESGKSISSTAIKATFANGKMHIEFAMKYGSMPFVMSCTSDATKK</sequence>
<dbReference type="Gene3D" id="2.40.128.350">
    <property type="match status" value="1"/>
</dbReference>
<dbReference type="PROSITE" id="PS51257">
    <property type="entry name" value="PROKAR_LIPOPROTEIN"/>
    <property type="match status" value="1"/>
</dbReference>
<feature type="signal peptide" evidence="1">
    <location>
        <begin position="1"/>
        <end position="25"/>
    </location>
</feature>
<name>A0A6G1VRQ7_9BACT</name>
<feature type="domain" description="Lipocalin-like" evidence="2">
    <location>
        <begin position="41"/>
        <end position="153"/>
    </location>
</feature>
<evidence type="ECO:0000313" key="3">
    <source>
        <dbReference type="EMBL" id="MQP15413.1"/>
    </source>
</evidence>
<evidence type="ECO:0000256" key="1">
    <source>
        <dbReference type="SAM" id="SignalP"/>
    </source>
</evidence>
<dbReference type="InterPro" id="IPR024311">
    <property type="entry name" value="Lipocalin-like"/>
</dbReference>
<evidence type="ECO:0000259" key="2">
    <source>
        <dbReference type="Pfam" id="PF13944"/>
    </source>
</evidence>
<accession>A0A6G1VRQ7</accession>
<dbReference type="AlphaFoldDB" id="A0A6G1VRQ7"/>
<dbReference type="Pfam" id="PF13944">
    <property type="entry name" value="Calycin_like"/>
    <property type="match status" value="1"/>
</dbReference>
<keyword evidence="1" id="KW-0732">Signal</keyword>
<evidence type="ECO:0000313" key="4">
    <source>
        <dbReference type="Proteomes" id="UP000477980"/>
    </source>
</evidence>
<comment type="caution">
    <text evidence="3">The sequence shown here is derived from an EMBL/GenBank/DDBJ whole genome shotgun (WGS) entry which is preliminary data.</text>
</comment>
<proteinExistence type="predicted"/>
<organism evidence="3 4">
    <name type="scientific">Segatella copri</name>
    <dbReference type="NCBI Taxonomy" id="165179"/>
    <lineage>
        <taxon>Bacteria</taxon>
        <taxon>Pseudomonadati</taxon>
        <taxon>Bacteroidota</taxon>
        <taxon>Bacteroidia</taxon>
        <taxon>Bacteroidales</taxon>
        <taxon>Prevotellaceae</taxon>
        <taxon>Segatella</taxon>
    </lineage>
</organism>
<protein>
    <recommendedName>
        <fullName evidence="2">Lipocalin-like domain-containing protein</fullName>
    </recommendedName>
</protein>
<reference evidence="3 4" key="1">
    <citation type="submission" date="2019-09" db="EMBL/GenBank/DDBJ databases">
        <title>Distinct polysaccharide growth profiles of human intestinal Prevotella copri isolates.</title>
        <authorList>
            <person name="Fehlner-Peach H."/>
            <person name="Magnabosco C."/>
            <person name="Raghavan V."/>
            <person name="Scher J.U."/>
            <person name="Tett A."/>
            <person name="Cox L.M."/>
            <person name="Gottsegen C."/>
            <person name="Watters A."/>
            <person name="Wiltshire- Gordon J.D."/>
            <person name="Segata N."/>
            <person name="Bonneau R."/>
            <person name="Littman D.R."/>
        </authorList>
    </citation>
    <scope>NUCLEOTIDE SEQUENCE [LARGE SCALE GENOMIC DNA]</scope>
    <source>
        <strain evidence="4">iAA917</strain>
    </source>
</reference>
<dbReference type="Proteomes" id="UP000477980">
    <property type="component" value="Unassembled WGS sequence"/>
</dbReference>
<dbReference type="OrthoDB" id="1043349at2"/>
<feature type="chain" id="PRO_5026049454" description="Lipocalin-like domain-containing protein" evidence="1">
    <location>
        <begin position="26"/>
        <end position="160"/>
    </location>
</feature>
<dbReference type="RefSeq" id="WP_153091612.1">
    <property type="nucleotide sequence ID" value="NZ_VZAH01000137.1"/>
</dbReference>
<gene>
    <name evidence="3" type="ORF">F7D25_13595</name>
</gene>
<dbReference type="EMBL" id="VZAH01000137">
    <property type="protein sequence ID" value="MQP15413.1"/>
    <property type="molecule type" value="Genomic_DNA"/>
</dbReference>